<dbReference type="Proteomes" id="UP000235786">
    <property type="component" value="Unassembled WGS sequence"/>
</dbReference>
<dbReference type="AlphaFoldDB" id="A0A2J6R9V2"/>
<dbReference type="OrthoDB" id="3500453at2759"/>
<evidence type="ECO:0000313" key="3">
    <source>
        <dbReference type="Proteomes" id="UP000235786"/>
    </source>
</evidence>
<evidence type="ECO:0000256" key="1">
    <source>
        <dbReference type="SAM" id="SignalP"/>
    </source>
</evidence>
<sequence>MYFGKFSVLALAAFAAAFPCDNSQRLADVHPAKGYFTNHRSMNGLHNLPVSGNTHPDDHCDASTHLRLGPRKTREEEKIEKYLTEWRDVTWPPEERKHWPSPVLADFEDIIMPHLDPKIELRLPSPLLPTNNEVLKDEIYTPAARKAERAEITLTSEKRLQLEKLKRAAKSLVIASRCWHVRDCKIYKQSSLDLKWSEIGGAVFMGPIGPLAWIARTLVEGKTAAKWRDGLAADTFGEMVYWPLVDEVRSLTQEEAFVNLGKQLKELGFEAEDSYY</sequence>
<protein>
    <submittedName>
        <fullName evidence="2">Uncharacterized protein</fullName>
    </submittedName>
</protein>
<organism evidence="2 3">
    <name type="scientific">Hyaloscypha variabilis (strain UAMH 11265 / GT02V1 / F)</name>
    <name type="common">Meliniomyces variabilis</name>
    <dbReference type="NCBI Taxonomy" id="1149755"/>
    <lineage>
        <taxon>Eukaryota</taxon>
        <taxon>Fungi</taxon>
        <taxon>Dikarya</taxon>
        <taxon>Ascomycota</taxon>
        <taxon>Pezizomycotina</taxon>
        <taxon>Leotiomycetes</taxon>
        <taxon>Helotiales</taxon>
        <taxon>Hyaloscyphaceae</taxon>
        <taxon>Hyaloscypha</taxon>
        <taxon>Hyaloscypha variabilis</taxon>
    </lineage>
</organism>
<keyword evidence="3" id="KW-1185">Reference proteome</keyword>
<feature type="signal peptide" evidence="1">
    <location>
        <begin position="1"/>
        <end position="17"/>
    </location>
</feature>
<feature type="chain" id="PRO_5014430717" evidence="1">
    <location>
        <begin position="18"/>
        <end position="276"/>
    </location>
</feature>
<gene>
    <name evidence="2" type="ORF">L207DRAFT_637678</name>
</gene>
<reference evidence="2 3" key="1">
    <citation type="submission" date="2016-04" db="EMBL/GenBank/DDBJ databases">
        <title>A degradative enzymes factory behind the ericoid mycorrhizal symbiosis.</title>
        <authorList>
            <consortium name="DOE Joint Genome Institute"/>
            <person name="Martino E."/>
            <person name="Morin E."/>
            <person name="Grelet G."/>
            <person name="Kuo A."/>
            <person name="Kohler A."/>
            <person name="Daghino S."/>
            <person name="Barry K."/>
            <person name="Choi C."/>
            <person name="Cichocki N."/>
            <person name="Clum A."/>
            <person name="Copeland A."/>
            <person name="Hainaut M."/>
            <person name="Haridas S."/>
            <person name="Labutti K."/>
            <person name="Lindquist E."/>
            <person name="Lipzen A."/>
            <person name="Khouja H.-R."/>
            <person name="Murat C."/>
            <person name="Ohm R."/>
            <person name="Olson A."/>
            <person name="Spatafora J."/>
            <person name="Veneault-Fourrey C."/>
            <person name="Henrissat B."/>
            <person name="Grigoriev I."/>
            <person name="Martin F."/>
            <person name="Perotto S."/>
        </authorList>
    </citation>
    <scope>NUCLEOTIDE SEQUENCE [LARGE SCALE GENOMIC DNA]</scope>
    <source>
        <strain evidence="2 3">F</strain>
    </source>
</reference>
<proteinExistence type="predicted"/>
<dbReference type="EMBL" id="KZ613952">
    <property type="protein sequence ID" value="PMD35299.1"/>
    <property type="molecule type" value="Genomic_DNA"/>
</dbReference>
<accession>A0A2J6R9V2</accession>
<keyword evidence="1" id="KW-0732">Signal</keyword>
<evidence type="ECO:0000313" key="2">
    <source>
        <dbReference type="EMBL" id="PMD35299.1"/>
    </source>
</evidence>
<name>A0A2J6R9V2_HYAVF</name>